<organism evidence="7 8">
    <name type="scientific">Aurantiacibacter gilvus</name>
    <dbReference type="NCBI Taxonomy" id="3139141"/>
    <lineage>
        <taxon>Bacteria</taxon>
        <taxon>Pseudomonadati</taxon>
        <taxon>Pseudomonadota</taxon>
        <taxon>Alphaproteobacteria</taxon>
        <taxon>Sphingomonadales</taxon>
        <taxon>Erythrobacteraceae</taxon>
        <taxon>Aurantiacibacter</taxon>
    </lineage>
</organism>
<comment type="similarity">
    <text evidence="1">Belongs to the TfdA dioxygenase family.</text>
</comment>
<dbReference type="InterPro" id="IPR042098">
    <property type="entry name" value="TauD-like_sf"/>
</dbReference>
<proteinExistence type="inferred from homology"/>
<dbReference type="Pfam" id="PF02668">
    <property type="entry name" value="TauD"/>
    <property type="match status" value="1"/>
</dbReference>
<evidence type="ECO:0000313" key="7">
    <source>
        <dbReference type="EMBL" id="MEL1250413.1"/>
    </source>
</evidence>
<evidence type="ECO:0000256" key="1">
    <source>
        <dbReference type="ARBA" id="ARBA00005896"/>
    </source>
</evidence>
<feature type="domain" description="TauD/TfdA-like" evidence="6">
    <location>
        <begin position="24"/>
        <end position="288"/>
    </location>
</feature>
<gene>
    <name evidence="7" type="ORF">AAEO60_06995</name>
</gene>
<evidence type="ECO:0000256" key="5">
    <source>
        <dbReference type="ARBA" id="ARBA00023004"/>
    </source>
</evidence>
<evidence type="ECO:0000259" key="6">
    <source>
        <dbReference type="Pfam" id="PF02668"/>
    </source>
</evidence>
<evidence type="ECO:0000256" key="3">
    <source>
        <dbReference type="ARBA" id="ARBA00022964"/>
    </source>
</evidence>
<dbReference type="InterPro" id="IPR003819">
    <property type="entry name" value="TauD/TfdA-like"/>
</dbReference>
<keyword evidence="4" id="KW-0560">Oxidoreductase</keyword>
<sequence>MTVIAGRRISPQVAAGDYTRFTATPYSGALGAVIEGVDLSQDLDDETIAEIRRALIDYQVIFFRGQEMTPEQHLAFARRFGTLNQHDQVKGMDEYPDIIEVRQEPTDTRNFGGAWHGDVTYLPEPPLGSILYAKEVPPVGGDTLWSNLYIAYEDLSPGMRAMIDPLVVVHTPALIYGTKSMDWSKDSSMKSSPTEAAHYEVEHPLVRVHPESGRKLFYVSGAYTPRFKDMTEEESKPLIDYLMYQATREPFTCRWRWQAGDVAFWDNRATLHYALNDYHGHRRIMHRVAINGERPVGVGC</sequence>
<accession>A0ABU9IDB8</accession>
<dbReference type="PANTHER" id="PTHR30468:SF1">
    <property type="entry name" value="ALPHA-KETOGLUTARATE-DEPENDENT SULFONATE DIOXYGENASE"/>
    <property type="match status" value="1"/>
</dbReference>
<evidence type="ECO:0000256" key="4">
    <source>
        <dbReference type="ARBA" id="ARBA00023002"/>
    </source>
</evidence>
<protein>
    <submittedName>
        <fullName evidence="7">TauD/TfdA family dioxygenase</fullName>
    </submittedName>
</protein>
<dbReference type="PANTHER" id="PTHR30468">
    <property type="entry name" value="ALPHA-KETOGLUTARATE-DEPENDENT SULFONATE DIOXYGENASE"/>
    <property type="match status" value="1"/>
</dbReference>
<keyword evidence="8" id="KW-1185">Reference proteome</keyword>
<evidence type="ECO:0000313" key="8">
    <source>
        <dbReference type="Proteomes" id="UP001497045"/>
    </source>
</evidence>
<dbReference type="Gene3D" id="3.60.130.10">
    <property type="entry name" value="Clavaminate synthase-like"/>
    <property type="match status" value="1"/>
</dbReference>
<keyword evidence="5" id="KW-0408">Iron</keyword>
<reference evidence="7 8" key="1">
    <citation type="submission" date="2024-04" db="EMBL/GenBank/DDBJ databases">
        <title>Aurantiacibacter sp. DGU6 16S ribosomal RNA gene Genome sequencing and assembly.</title>
        <authorList>
            <person name="Park S."/>
        </authorList>
    </citation>
    <scope>NUCLEOTIDE SEQUENCE [LARGE SCALE GENOMIC DNA]</scope>
    <source>
        <strain evidence="7 8">DGU6</strain>
    </source>
</reference>
<dbReference type="GO" id="GO:0051213">
    <property type="term" value="F:dioxygenase activity"/>
    <property type="evidence" value="ECO:0007669"/>
    <property type="project" value="UniProtKB-KW"/>
</dbReference>
<dbReference type="EMBL" id="JBBYHV010000001">
    <property type="protein sequence ID" value="MEL1250413.1"/>
    <property type="molecule type" value="Genomic_DNA"/>
</dbReference>
<evidence type="ECO:0000256" key="2">
    <source>
        <dbReference type="ARBA" id="ARBA00022723"/>
    </source>
</evidence>
<comment type="caution">
    <text evidence="7">The sequence shown here is derived from an EMBL/GenBank/DDBJ whole genome shotgun (WGS) entry which is preliminary data.</text>
</comment>
<name>A0ABU9IDB8_9SPHN</name>
<dbReference type="SUPFAM" id="SSF51197">
    <property type="entry name" value="Clavaminate synthase-like"/>
    <property type="match status" value="1"/>
</dbReference>
<keyword evidence="2" id="KW-0479">Metal-binding</keyword>
<dbReference type="InterPro" id="IPR051323">
    <property type="entry name" value="AtsK-like"/>
</dbReference>
<keyword evidence="3 7" id="KW-0223">Dioxygenase</keyword>
<dbReference type="Proteomes" id="UP001497045">
    <property type="component" value="Unassembled WGS sequence"/>
</dbReference>
<dbReference type="RefSeq" id="WP_341672932.1">
    <property type="nucleotide sequence ID" value="NZ_JBBYHV010000001.1"/>
</dbReference>